<dbReference type="Pfam" id="PF01182">
    <property type="entry name" value="Glucosamine_iso"/>
    <property type="match status" value="1"/>
</dbReference>
<dbReference type="InterPro" id="IPR039104">
    <property type="entry name" value="6PGL"/>
</dbReference>
<proteinExistence type="inferred from homology"/>
<dbReference type="EC" id="3.1.1.31" evidence="5 7"/>
<evidence type="ECO:0000313" key="10">
    <source>
        <dbReference type="Proteomes" id="UP000198736"/>
    </source>
</evidence>
<dbReference type="PANTHER" id="PTHR11054:SF0">
    <property type="entry name" value="6-PHOSPHOGLUCONOLACTONASE"/>
    <property type="match status" value="1"/>
</dbReference>
<evidence type="ECO:0000313" key="9">
    <source>
        <dbReference type="EMBL" id="CUS34627.1"/>
    </source>
</evidence>
<dbReference type="GO" id="GO:0005975">
    <property type="term" value="P:carbohydrate metabolic process"/>
    <property type="evidence" value="ECO:0007669"/>
    <property type="project" value="UniProtKB-UniRule"/>
</dbReference>
<dbReference type="InterPro" id="IPR037171">
    <property type="entry name" value="NagB/RpiA_transferase-like"/>
</dbReference>
<dbReference type="UniPathway" id="UPA00115">
    <property type="reaction ID" value="UER00409"/>
</dbReference>
<evidence type="ECO:0000256" key="6">
    <source>
        <dbReference type="ARBA" id="ARBA00020337"/>
    </source>
</evidence>
<dbReference type="Proteomes" id="UP000198736">
    <property type="component" value="Unassembled WGS sequence"/>
</dbReference>
<dbReference type="NCBIfam" id="TIGR01198">
    <property type="entry name" value="pgl"/>
    <property type="match status" value="1"/>
</dbReference>
<evidence type="ECO:0000256" key="2">
    <source>
        <dbReference type="ARBA" id="ARBA00002681"/>
    </source>
</evidence>
<dbReference type="GO" id="GO:0006098">
    <property type="term" value="P:pentose-phosphate shunt"/>
    <property type="evidence" value="ECO:0007669"/>
    <property type="project" value="UniProtKB-UniPathway"/>
</dbReference>
<dbReference type="OrthoDB" id="9810967at2"/>
<dbReference type="AlphaFoldDB" id="A0A0S4LAD3"/>
<comment type="catalytic activity">
    <reaction evidence="1 7">
        <text>6-phospho-D-glucono-1,5-lactone + H2O = 6-phospho-D-gluconate + H(+)</text>
        <dbReference type="Rhea" id="RHEA:12556"/>
        <dbReference type="ChEBI" id="CHEBI:15377"/>
        <dbReference type="ChEBI" id="CHEBI:15378"/>
        <dbReference type="ChEBI" id="CHEBI:57955"/>
        <dbReference type="ChEBI" id="CHEBI:58759"/>
        <dbReference type="EC" id="3.1.1.31"/>
    </reaction>
</comment>
<dbReference type="CDD" id="cd01400">
    <property type="entry name" value="6PGL"/>
    <property type="match status" value="1"/>
</dbReference>
<dbReference type="Gene3D" id="3.40.50.1360">
    <property type="match status" value="1"/>
</dbReference>
<evidence type="ECO:0000259" key="8">
    <source>
        <dbReference type="Pfam" id="PF01182"/>
    </source>
</evidence>
<evidence type="ECO:0000256" key="4">
    <source>
        <dbReference type="ARBA" id="ARBA00010662"/>
    </source>
</evidence>
<dbReference type="InterPro" id="IPR006148">
    <property type="entry name" value="Glc/Gal-6P_isomerase"/>
</dbReference>
<gene>
    <name evidence="7 9" type="primary">pgl</name>
    <name evidence="9" type="ORF">COMA2_170108</name>
</gene>
<dbReference type="STRING" id="1742973.COMA2_170108"/>
<accession>A0A0S4LAD3</accession>
<comment type="function">
    <text evidence="2 7">Hydrolysis of 6-phosphogluconolactone to 6-phosphogluconate.</text>
</comment>
<dbReference type="InterPro" id="IPR005900">
    <property type="entry name" value="6-phosphogluconolactonase_DevB"/>
</dbReference>
<dbReference type="EMBL" id="CZPZ01000009">
    <property type="protein sequence ID" value="CUS34627.1"/>
    <property type="molecule type" value="Genomic_DNA"/>
</dbReference>
<comment type="pathway">
    <text evidence="3 7">Carbohydrate degradation; pentose phosphate pathway; D-ribulose 5-phosphate from D-glucose 6-phosphate (oxidative stage): step 2/3.</text>
</comment>
<dbReference type="GO" id="GO:0017057">
    <property type="term" value="F:6-phosphogluconolactonase activity"/>
    <property type="evidence" value="ECO:0007669"/>
    <property type="project" value="UniProtKB-UniRule"/>
</dbReference>
<evidence type="ECO:0000256" key="1">
    <source>
        <dbReference type="ARBA" id="ARBA00000832"/>
    </source>
</evidence>
<sequence length="258" mass="28252">MPVIPDIRIAADLHEWSQEAAAFIISLGEQAIRSKGRFLMALSGGSTPKALYQVLAVPEWKARLDWSRIVFLFGDERCTPPDHPESNFKMAHTSLFQPLNVHPDHIYRMKGEYADPTAAAQEYEETIRGLTQSPPPTVPLIDLVLLGLGDDGHTASLFPGTAALREDNRIVTVGHAPTGVKSRLTLTLGVLNHAAVVLFLVTGSGKAEMVRRVLQQESEADRSLPAARISPESGRLVWMLDHSAAQQLKTMPSHRGKS</sequence>
<dbReference type="PANTHER" id="PTHR11054">
    <property type="entry name" value="6-PHOSPHOGLUCONOLACTONASE"/>
    <property type="match status" value="1"/>
</dbReference>
<keyword evidence="10" id="KW-1185">Reference proteome</keyword>
<evidence type="ECO:0000256" key="5">
    <source>
        <dbReference type="ARBA" id="ARBA00013198"/>
    </source>
</evidence>
<dbReference type="RefSeq" id="WP_090895885.1">
    <property type="nucleotide sequence ID" value="NZ_CZPZ01000009.1"/>
</dbReference>
<comment type="similarity">
    <text evidence="4 7">Belongs to the glucosamine/galactosamine-6-phosphate isomerase family. 6-phosphogluconolactonase subfamily.</text>
</comment>
<organism evidence="9 10">
    <name type="scientific">Candidatus Nitrospira nitrificans</name>
    <dbReference type="NCBI Taxonomy" id="1742973"/>
    <lineage>
        <taxon>Bacteria</taxon>
        <taxon>Pseudomonadati</taxon>
        <taxon>Nitrospirota</taxon>
        <taxon>Nitrospiria</taxon>
        <taxon>Nitrospirales</taxon>
        <taxon>Nitrospiraceae</taxon>
        <taxon>Nitrospira</taxon>
    </lineage>
</organism>
<dbReference type="SUPFAM" id="SSF100950">
    <property type="entry name" value="NagB/RpiA/CoA transferase-like"/>
    <property type="match status" value="1"/>
</dbReference>
<protein>
    <recommendedName>
        <fullName evidence="6 7">6-phosphogluconolactonase</fullName>
        <shortName evidence="7">6PGL</shortName>
        <ecNumber evidence="5 7">3.1.1.31</ecNumber>
    </recommendedName>
</protein>
<keyword evidence="7 9" id="KW-0378">Hydrolase</keyword>
<evidence type="ECO:0000256" key="7">
    <source>
        <dbReference type="RuleBase" id="RU365095"/>
    </source>
</evidence>
<evidence type="ECO:0000256" key="3">
    <source>
        <dbReference type="ARBA" id="ARBA00004961"/>
    </source>
</evidence>
<reference evidence="10" key="1">
    <citation type="submission" date="2015-10" db="EMBL/GenBank/DDBJ databases">
        <authorList>
            <person name="Luecker S."/>
            <person name="Luecker S."/>
        </authorList>
    </citation>
    <scope>NUCLEOTIDE SEQUENCE [LARGE SCALE GENOMIC DNA]</scope>
</reference>
<feature type="domain" description="Glucosamine/galactosamine-6-phosphate isomerase" evidence="8">
    <location>
        <begin position="14"/>
        <end position="238"/>
    </location>
</feature>
<name>A0A0S4LAD3_9BACT</name>